<dbReference type="GO" id="GO:0003700">
    <property type="term" value="F:DNA-binding transcription factor activity"/>
    <property type="evidence" value="ECO:0007669"/>
    <property type="project" value="InterPro"/>
</dbReference>
<dbReference type="InterPro" id="IPR000524">
    <property type="entry name" value="Tscrpt_reg_HTH_GntR"/>
</dbReference>
<dbReference type="HOGENOM" id="CLU_063236_2_3_6"/>
<dbReference type="GeneID" id="24902076"/>
<dbReference type="EC" id="2.7.1.48" evidence="5"/>
<sequence length="259" mass="29393">MRNHFVDWVREQLEKRSNSPRYIQLQQAIEAAIEKQLLKADEFLPPERRLAESLNISRVTVSKAMQLLEEKGVIVRQQGIGTQVAKLADASLNQAVGFTAQIIKEGGTVSNYWLSRNIIPAPADIAKKLSINTGEHIAELRRIRFANNTPVSLENTYIPQKYLPHPELLEGSLYAHWEEHNIHLTNVNHKIKAISCPAELAISLHVTENSPLLQIHQISFNNQNEIIEFSEILCRGDIYGLDFNSAQNIDINYNQKNNS</sequence>
<dbReference type="InterPro" id="IPR028978">
    <property type="entry name" value="Chorismate_lyase_/UTRA_dom_sf"/>
</dbReference>
<dbReference type="Pfam" id="PF07702">
    <property type="entry name" value="UTRA"/>
    <property type="match status" value="1"/>
</dbReference>
<dbReference type="eggNOG" id="COG2188">
    <property type="taxonomic scope" value="Bacteria"/>
</dbReference>
<evidence type="ECO:0000256" key="1">
    <source>
        <dbReference type="ARBA" id="ARBA00023015"/>
    </source>
</evidence>
<protein>
    <submittedName>
        <fullName evidence="5">GntR-family transcriptional regulator</fullName>
        <ecNumber evidence="5">2.7.1.48</ecNumber>
    </submittedName>
</protein>
<gene>
    <name evidence="5" type="ordered locus">XNC1_0089</name>
</gene>
<dbReference type="Pfam" id="PF00392">
    <property type="entry name" value="GntR"/>
    <property type="match status" value="1"/>
</dbReference>
<dbReference type="PRINTS" id="PR00035">
    <property type="entry name" value="HTHGNTR"/>
</dbReference>
<dbReference type="InterPro" id="IPR011663">
    <property type="entry name" value="UTRA"/>
</dbReference>
<keyword evidence="3" id="KW-0804">Transcription</keyword>
<dbReference type="GO" id="GO:0045892">
    <property type="term" value="P:negative regulation of DNA-templated transcription"/>
    <property type="evidence" value="ECO:0007669"/>
    <property type="project" value="TreeGrafter"/>
</dbReference>
<dbReference type="SUPFAM" id="SSF46785">
    <property type="entry name" value="Winged helix' DNA-binding domain"/>
    <property type="match status" value="1"/>
</dbReference>
<dbReference type="SUPFAM" id="SSF64288">
    <property type="entry name" value="Chorismate lyase-like"/>
    <property type="match status" value="1"/>
</dbReference>
<dbReference type="KEGG" id="xne:XNC1_0089"/>
<dbReference type="Proteomes" id="UP000008075">
    <property type="component" value="Chromosome"/>
</dbReference>
<evidence type="ECO:0000313" key="5">
    <source>
        <dbReference type="EMBL" id="CBJ88177.1"/>
    </source>
</evidence>
<dbReference type="AlphaFoldDB" id="D3VG87"/>
<dbReference type="GO" id="GO:0004849">
    <property type="term" value="F:uridine kinase activity"/>
    <property type="evidence" value="ECO:0007669"/>
    <property type="project" value="UniProtKB-EC"/>
</dbReference>
<dbReference type="STRING" id="406817.XNC1_0089"/>
<evidence type="ECO:0000256" key="3">
    <source>
        <dbReference type="ARBA" id="ARBA00023163"/>
    </source>
</evidence>
<dbReference type="EMBL" id="FN667742">
    <property type="protein sequence ID" value="CBJ88177.1"/>
    <property type="molecule type" value="Genomic_DNA"/>
</dbReference>
<dbReference type="InterPro" id="IPR036388">
    <property type="entry name" value="WH-like_DNA-bd_sf"/>
</dbReference>
<dbReference type="PANTHER" id="PTHR44846">
    <property type="entry name" value="MANNOSYL-D-GLYCERATE TRANSPORT/METABOLISM SYSTEM REPRESSOR MNGR-RELATED"/>
    <property type="match status" value="1"/>
</dbReference>
<dbReference type="Gene3D" id="3.40.1410.10">
    <property type="entry name" value="Chorismate lyase-like"/>
    <property type="match status" value="1"/>
</dbReference>
<keyword evidence="6" id="KW-1185">Reference proteome</keyword>
<dbReference type="Gene3D" id="1.10.10.10">
    <property type="entry name" value="Winged helix-like DNA-binding domain superfamily/Winged helix DNA-binding domain"/>
    <property type="match status" value="1"/>
</dbReference>
<feature type="domain" description="HTH gntR-type" evidence="4">
    <location>
        <begin position="19"/>
        <end position="87"/>
    </location>
</feature>
<keyword evidence="5" id="KW-0808">Transferase</keyword>
<reference evidence="5 6" key="1">
    <citation type="journal article" date="2011" name="PLoS ONE">
        <title>The entomopathogenic bacterial endosymbionts xenorhabdus and photorhabdus: convergent lifestyles from divergent genomes.</title>
        <authorList>
            <person name="Chaston J.M."/>
            <person name="Suen G."/>
            <person name="Tucker S.L."/>
            <person name="Andersen A.W."/>
            <person name="Bhasin A."/>
            <person name="Bode E."/>
            <person name="Bode H.B."/>
            <person name="Brachmann A.O."/>
            <person name="Cowles C.E."/>
            <person name="Cowles K.N."/>
            <person name="Darby C."/>
            <person name="de Leon L."/>
            <person name="Drace K."/>
            <person name="Du Z."/>
            <person name="Givaudan A."/>
            <person name="Herbert Tran E.E."/>
            <person name="Jewell K.A."/>
            <person name="Knack J.J."/>
            <person name="Krasomil-Osterfeld K.C."/>
            <person name="Kukor R."/>
            <person name="Lanois A."/>
            <person name="Latreille P."/>
            <person name="Leimgruber N.K."/>
            <person name="Lipke C.M."/>
            <person name="Liu R."/>
            <person name="Lu X."/>
            <person name="Martens E.C."/>
            <person name="Marri P.R."/>
            <person name="Medigue C."/>
            <person name="Menard M.L."/>
            <person name="Miller N.M."/>
            <person name="Morales-Soto N."/>
            <person name="Norton S."/>
            <person name="Ogier J.C."/>
            <person name="Orchard S.S."/>
            <person name="Park D."/>
            <person name="Park Y."/>
            <person name="Qurollo B.A."/>
            <person name="Sugar D.R."/>
            <person name="Richards G.R."/>
            <person name="Rouy Z."/>
            <person name="Slominski B."/>
            <person name="Slominski K."/>
            <person name="Snyder H."/>
            <person name="Tjaden B.C."/>
            <person name="van der Hoeven R."/>
            <person name="Welch R.D."/>
            <person name="Wheeler C."/>
            <person name="Xiang B."/>
            <person name="Barbazuk B."/>
            <person name="Gaudriault S."/>
            <person name="Goodner B."/>
            <person name="Slater S.C."/>
            <person name="Forst S."/>
            <person name="Goldman B.S."/>
            <person name="Goodrich-Blair H."/>
        </authorList>
    </citation>
    <scope>NUCLEOTIDE SEQUENCE [LARGE SCALE GENOMIC DNA]</scope>
    <source>
        <strain evidence="6">ATCC 19061 / DSM 3370 / CCUG 14189 / LMG 1036 / NCIMB 9965 / AN6</strain>
    </source>
</reference>
<organism evidence="5 6">
    <name type="scientific">Xenorhabdus nematophila (strain ATCC 19061 / DSM 3370 / CCUG 14189 / LMG 1036 / NCIMB 9965 / AN6)</name>
    <dbReference type="NCBI Taxonomy" id="406817"/>
    <lineage>
        <taxon>Bacteria</taxon>
        <taxon>Pseudomonadati</taxon>
        <taxon>Pseudomonadota</taxon>
        <taxon>Gammaproteobacteria</taxon>
        <taxon>Enterobacterales</taxon>
        <taxon>Morganellaceae</taxon>
        <taxon>Xenorhabdus</taxon>
    </lineage>
</organism>
<accession>D3VG87</accession>
<proteinExistence type="predicted"/>
<dbReference type="InterPro" id="IPR036390">
    <property type="entry name" value="WH_DNA-bd_sf"/>
</dbReference>
<evidence type="ECO:0000256" key="2">
    <source>
        <dbReference type="ARBA" id="ARBA00023125"/>
    </source>
</evidence>
<dbReference type="GO" id="GO:0003677">
    <property type="term" value="F:DNA binding"/>
    <property type="evidence" value="ECO:0007669"/>
    <property type="project" value="UniProtKB-KW"/>
</dbReference>
<keyword evidence="2" id="KW-0238">DNA-binding</keyword>
<dbReference type="PANTHER" id="PTHR44846:SF1">
    <property type="entry name" value="MANNOSYL-D-GLYCERATE TRANSPORT_METABOLISM SYSTEM REPRESSOR MNGR-RELATED"/>
    <property type="match status" value="1"/>
</dbReference>
<evidence type="ECO:0000313" key="6">
    <source>
        <dbReference type="Proteomes" id="UP000008075"/>
    </source>
</evidence>
<dbReference type="SMART" id="SM00345">
    <property type="entry name" value="HTH_GNTR"/>
    <property type="match status" value="1"/>
</dbReference>
<keyword evidence="1" id="KW-0805">Transcription regulation</keyword>
<dbReference type="SMART" id="SM00866">
    <property type="entry name" value="UTRA"/>
    <property type="match status" value="1"/>
</dbReference>
<name>D3VG87_XENNA</name>
<dbReference type="RefSeq" id="WP_010847550.1">
    <property type="nucleotide sequence ID" value="NC_014228.1"/>
</dbReference>
<dbReference type="InterPro" id="IPR050679">
    <property type="entry name" value="Bact_HTH_transcr_reg"/>
</dbReference>
<evidence type="ECO:0000259" key="4">
    <source>
        <dbReference type="PROSITE" id="PS50949"/>
    </source>
</evidence>
<dbReference type="PROSITE" id="PS50949">
    <property type="entry name" value="HTH_GNTR"/>
    <property type="match status" value="1"/>
</dbReference>
<dbReference type="CDD" id="cd07377">
    <property type="entry name" value="WHTH_GntR"/>
    <property type="match status" value="1"/>
</dbReference>